<evidence type="ECO:0000256" key="2">
    <source>
        <dbReference type="ARBA" id="ARBA00022737"/>
    </source>
</evidence>
<keyword evidence="2" id="KW-0677">Repeat</keyword>
<evidence type="ECO:0000313" key="6">
    <source>
        <dbReference type="Proteomes" id="UP001443914"/>
    </source>
</evidence>
<dbReference type="Proteomes" id="UP001443914">
    <property type="component" value="Unassembled WGS sequence"/>
</dbReference>
<accession>A0AAW1HMT8</accession>
<dbReference type="AlphaFoldDB" id="A0AAW1HMT8"/>
<feature type="repeat" description="PPR" evidence="3">
    <location>
        <begin position="318"/>
        <end position="352"/>
    </location>
</feature>
<dbReference type="EMBL" id="JBDFQZ010000011">
    <property type="protein sequence ID" value="KAK9677678.1"/>
    <property type="molecule type" value="Genomic_DNA"/>
</dbReference>
<dbReference type="Pfam" id="PF01535">
    <property type="entry name" value="PPR"/>
    <property type="match status" value="1"/>
</dbReference>
<comment type="similarity">
    <text evidence="1">Belongs to the PPR family. P subfamily.</text>
</comment>
<feature type="region of interest" description="Disordered" evidence="4">
    <location>
        <begin position="49"/>
        <end position="144"/>
    </location>
</feature>
<reference evidence="5" key="1">
    <citation type="submission" date="2024-03" db="EMBL/GenBank/DDBJ databases">
        <title>WGS assembly of Saponaria officinalis var. Norfolk2.</title>
        <authorList>
            <person name="Jenkins J."/>
            <person name="Shu S."/>
            <person name="Grimwood J."/>
            <person name="Barry K."/>
            <person name="Goodstein D."/>
            <person name="Schmutz J."/>
            <person name="Leebens-Mack J."/>
            <person name="Osbourn A."/>
        </authorList>
    </citation>
    <scope>NUCLEOTIDE SEQUENCE [LARGE SCALE GENOMIC DNA]</scope>
    <source>
        <strain evidence="5">JIC</strain>
    </source>
</reference>
<feature type="region of interest" description="Disordered" evidence="4">
    <location>
        <begin position="205"/>
        <end position="230"/>
    </location>
</feature>
<comment type="caution">
    <text evidence="5">The sequence shown here is derived from an EMBL/GenBank/DDBJ whole genome shotgun (WGS) entry which is preliminary data.</text>
</comment>
<evidence type="ECO:0008006" key="7">
    <source>
        <dbReference type="Google" id="ProtNLM"/>
    </source>
</evidence>
<proteinExistence type="inferred from homology"/>
<dbReference type="Gene3D" id="1.25.40.10">
    <property type="entry name" value="Tetratricopeptide repeat domain"/>
    <property type="match status" value="2"/>
</dbReference>
<feature type="compositionally biased region" description="Basic and acidic residues" evidence="4">
    <location>
        <begin position="120"/>
        <end position="131"/>
    </location>
</feature>
<dbReference type="PROSITE" id="PS51375">
    <property type="entry name" value="PPR"/>
    <property type="match status" value="3"/>
</dbReference>
<feature type="repeat" description="PPR" evidence="3">
    <location>
        <begin position="283"/>
        <end position="317"/>
    </location>
</feature>
<evidence type="ECO:0000256" key="3">
    <source>
        <dbReference type="PROSITE-ProRule" id="PRU00708"/>
    </source>
</evidence>
<keyword evidence="6" id="KW-1185">Reference proteome</keyword>
<dbReference type="Pfam" id="PF13041">
    <property type="entry name" value="PPR_2"/>
    <property type="match status" value="1"/>
</dbReference>
<organism evidence="5 6">
    <name type="scientific">Saponaria officinalis</name>
    <name type="common">Common soapwort</name>
    <name type="synonym">Lychnis saponaria</name>
    <dbReference type="NCBI Taxonomy" id="3572"/>
    <lineage>
        <taxon>Eukaryota</taxon>
        <taxon>Viridiplantae</taxon>
        <taxon>Streptophyta</taxon>
        <taxon>Embryophyta</taxon>
        <taxon>Tracheophyta</taxon>
        <taxon>Spermatophyta</taxon>
        <taxon>Magnoliopsida</taxon>
        <taxon>eudicotyledons</taxon>
        <taxon>Gunneridae</taxon>
        <taxon>Pentapetalae</taxon>
        <taxon>Caryophyllales</taxon>
        <taxon>Caryophyllaceae</taxon>
        <taxon>Caryophylleae</taxon>
        <taxon>Saponaria</taxon>
    </lineage>
</organism>
<evidence type="ECO:0000313" key="5">
    <source>
        <dbReference type="EMBL" id="KAK9677678.1"/>
    </source>
</evidence>
<evidence type="ECO:0000256" key="1">
    <source>
        <dbReference type="ARBA" id="ARBA00007626"/>
    </source>
</evidence>
<dbReference type="InterPro" id="IPR011990">
    <property type="entry name" value="TPR-like_helical_dom_sf"/>
</dbReference>
<feature type="compositionally biased region" description="Low complexity" evidence="4">
    <location>
        <begin position="84"/>
        <end position="99"/>
    </location>
</feature>
<dbReference type="PANTHER" id="PTHR47941">
    <property type="entry name" value="PENTATRICOPEPTIDE REPEAT-CONTAINING PROTEIN 3, MITOCHONDRIAL"/>
    <property type="match status" value="1"/>
</dbReference>
<protein>
    <recommendedName>
        <fullName evidence="7">Pentatricopeptide repeat-containing protein</fullName>
    </recommendedName>
</protein>
<dbReference type="InterPro" id="IPR002885">
    <property type="entry name" value="PPR_rpt"/>
</dbReference>
<feature type="repeat" description="PPR" evidence="3">
    <location>
        <begin position="248"/>
        <end position="282"/>
    </location>
</feature>
<name>A0AAW1HMT8_SAPOF</name>
<sequence>MKAMKGNTSNLATFSKLFNKFSNFYESHQINRCENSNLLRIRFFSSFDGHNRSRQGRRNGRNDYNDDDDEDNNNNNRNDKFSGRNRGNFGNQGFNPNAGRPARGDRQRAQFGGQNAGNDPDYRGRGRRNDGFSKPMIGGDKGRANFKLSDDVLKFDDNGEGSGDVGSDYQPSVRELINRPVRGEQRGGKEGDEFLEKFKLGGVSKEESRSDEVRSNATLSEEKEKEKEKLEVSEDADEIFNKMKKSGLIPNAVAMLDGLCKDGLVHEAMKLFGVMRERGTMPEVVVYTAVVEGFCQAQKFDDAKRIFKKMQDNGIVPNAFSYTVLVKGLCKGKRLEEAVDFCVEMLEAGHSPNVPTFTDLVHEFCKEKGIDDAQKVILSLKQKGFFLDEKAVRVYLDKSGPTSPMVWEAIFGPKKTTHGAI</sequence>
<dbReference type="NCBIfam" id="TIGR00756">
    <property type="entry name" value="PPR"/>
    <property type="match status" value="3"/>
</dbReference>
<gene>
    <name evidence="5" type="ORF">RND81_11G160300</name>
</gene>
<evidence type="ECO:0000256" key="4">
    <source>
        <dbReference type="SAM" id="MobiDB-lite"/>
    </source>
</evidence>